<accession>A0A0D8XCC8</accession>
<comment type="catalytic activity">
    <reaction evidence="2">
        <text>dihydroxyacetone + ATP = dihydroxyacetone phosphate + ADP + H(+)</text>
        <dbReference type="Rhea" id="RHEA:15773"/>
        <dbReference type="ChEBI" id="CHEBI:15378"/>
        <dbReference type="ChEBI" id="CHEBI:16016"/>
        <dbReference type="ChEBI" id="CHEBI:30616"/>
        <dbReference type="ChEBI" id="CHEBI:57642"/>
        <dbReference type="ChEBI" id="CHEBI:456216"/>
        <dbReference type="EC" id="2.7.1.29"/>
    </reaction>
</comment>
<dbReference type="GO" id="GO:0005829">
    <property type="term" value="C:cytosol"/>
    <property type="evidence" value="ECO:0007669"/>
    <property type="project" value="TreeGrafter"/>
</dbReference>
<reference evidence="5" key="2">
    <citation type="journal article" date="2016" name="Sci. Rep.">
        <title>Dictyocaulus viviparus genome, variome and transcriptome elucidate lungworm biology and support future intervention.</title>
        <authorList>
            <person name="McNulty S.N."/>
            <person name="Strube C."/>
            <person name="Rosa B.A."/>
            <person name="Martin J.C."/>
            <person name="Tyagi R."/>
            <person name="Choi Y.J."/>
            <person name="Wang Q."/>
            <person name="Hallsworth Pepin K."/>
            <person name="Zhang X."/>
            <person name="Ozersky P."/>
            <person name="Wilson R.K."/>
            <person name="Sternberg P.W."/>
            <person name="Gasser R.B."/>
            <person name="Mitreva M."/>
        </authorList>
    </citation>
    <scope>NUCLEOTIDE SEQUENCE [LARGE SCALE GENOMIC DNA]</scope>
    <source>
        <strain evidence="5">HannoverDv2000</strain>
    </source>
</reference>
<proteinExistence type="predicted"/>
<dbReference type="EMBL" id="KN716854">
    <property type="protein sequence ID" value="KJH41304.1"/>
    <property type="molecule type" value="Genomic_DNA"/>
</dbReference>
<dbReference type="InterPro" id="IPR050861">
    <property type="entry name" value="Dihydroxyacetone_Kinase"/>
</dbReference>
<keyword evidence="5" id="KW-1185">Reference proteome</keyword>
<dbReference type="OrthoDB" id="1724672at2759"/>
<dbReference type="Pfam" id="PF02733">
    <property type="entry name" value="Dak1"/>
    <property type="match status" value="1"/>
</dbReference>
<dbReference type="Gene3D" id="3.30.1180.20">
    <property type="entry name" value="Dihydroxyacetone kinase, domain 2"/>
    <property type="match status" value="1"/>
</dbReference>
<comment type="catalytic activity">
    <reaction evidence="1">
        <text>D-glyceraldehyde + ATP = D-glyceraldehyde 3-phosphate + ADP + H(+)</text>
        <dbReference type="Rhea" id="RHEA:13941"/>
        <dbReference type="ChEBI" id="CHEBI:15378"/>
        <dbReference type="ChEBI" id="CHEBI:17378"/>
        <dbReference type="ChEBI" id="CHEBI:30616"/>
        <dbReference type="ChEBI" id="CHEBI:59776"/>
        <dbReference type="ChEBI" id="CHEBI:456216"/>
        <dbReference type="EC" id="2.7.1.28"/>
    </reaction>
</comment>
<organism evidence="4 5">
    <name type="scientific">Dictyocaulus viviparus</name>
    <name type="common">Bovine lungworm</name>
    <dbReference type="NCBI Taxonomy" id="29172"/>
    <lineage>
        <taxon>Eukaryota</taxon>
        <taxon>Metazoa</taxon>
        <taxon>Ecdysozoa</taxon>
        <taxon>Nematoda</taxon>
        <taxon>Chromadorea</taxon>
        <taxon>Rhabditida</taxon>
        <taxon>Rhabditina</taxon>
        <taxon>Rhabditomorpha</taxon>
        <taxon>Strongyloidea</taxon>
        <taxon>Metastrongylidae</taxon>
        <taxon>Dictyocaulus</taxon>
    </lineage>
</organism>
<reference evidence="4 5" key="1">
    <citation type="submission" date="2013-11" db="EMBL/GenBank/DDBJ databases">
        <title>Draft genome of the bovine lungworm Dictyocaulus viviparus.</title>
        <authorList>
            <person name="Mitreva M."/>
        </authorList>
    </citation>
    <scope>NUCLEOTIDE SEQUENCE [LARGE SCALE GENOMIC DNA]</scope>
    <source>
        <strain evidence="4 5">HannoverDv2000</strain>
    </source>
</reference>
<dbReference type="PANTHER" id="PTHR28629">
    <property type="entry name" value="TRIOKINASE/FMN CYCLASE"/>
    <property type="match status" value="1"/>
</dbReference>
<dbReference type="GO" id="GO:0004371">
    <property type="term" value="F:glycerone kinase activity"/>
    <property type="evidence" value="ECO:0007669"/>
    <property type="project" value="UniProtKB-EC"/>
</dbReference>
<dbReference type="SUPFAM" id="SSF82549">
    <property type="entry name" value="DAK1/DegV-like"/>
    <property type="match status" value="2"/>
</dbReference>
<dbReference type="AlphaFoldDB" id="A0A0D8XCC8"/>
<dbReference type="GO" id="GO:0019563">
    <property type="term" value="P:glycerol catabolic process"/>
    <property type="evidence" value="ECO:0007669"/>
    <property type="project" value="TreeGrafter"/>
</dbReference>
<dbReference type="PANTHER" id="PTHR28629:SF4">
    <property type="entry name" value="TRIOKINASE_FMN CYCLASE"/>
    <property type="match status" value="1"/>
</dbReference>
<gene>
    <name evidence="4" type="ORF">DICVIV_12726</name>
</gene>
<sequence length="351" mass="38041">MSTTKKFINEPSNAVDDALDGLVNATQCIIFDKNCRRVTLRSDYTEYCARGLVALIAGGGSGHEPFAAGDCYLNEHCLSEQHIDLFYLPRIDSWNLKILVISGSYVLYLGYIGSGMLTAAISGNVFASPPSRHISAALNSTTTRGGSILFVINYTGDRLNFGLAAERYTRAGHHVRIVSIADDVAIEASKLSIGPRGLAAAVLIIKIAGAMAESGKYTVEQIESMANQLSKDAGSMGVSLYPCSLPGFGQIFEIPKDMMEIGFGIHGEPGSRREPVATAQHTVDIIMTKLHSVISLTKGQRIALLINNLGGVSQLELNIIKSEAIKWCREFTNFFPSFVLNDVQVTKVRYL</sequence>
<dbReference type="Proteomes" id="UP000053766">
    <property type="component" value="Unassembled WGS sequence"/>
</dbReference>
<dbReference type="PROSITE" id="PS51481">
    <property type="entry name" value="DHAK"/>
    <property type="match status" value="1"/>
</dbReference>
<feature type="domain" description="DhaK" evidence="3">
    <location>
        <begin position="10"/>
        <end position="351"/>
    </location>
</feature>
<evidence type="ECO:0000256" key="1">
    <source>
        <dbReference type="ARBA" id="ARBA00047974"/>
    </source>
</evidence>
<evidence type="ECO:0000259" key="3">
    <source>
        <dbReference type="PROSITE" id="PS51481"/>
    </source>
</evidence>
<evidence type="ECO:0000313" key="5">
    <source>
        <dbReference type="Proteomes" id="UP000053766"/>
    </source>
</evidence>
<protein>
    <submittedName>
        <fullName evidence="4">DAK1 domain protein</fullName>
    </submittedName>
</protein>
<dbReference type="STRING" id="29172.A0A0D8XCC8"/>
<dbReference type="InterPro" id="IPR004006">
    <property type="entry name" value="DhaK_dom"/>
</dbReference>
<evidence type="ECO:0000313" key="4">
    <source>
        <dbReference type="EMBL" id="KJH41304.1"/>
    </source>
</evidence>
<dbReference type="Gene3D" id="3.40.50.10440">
    <property type="entry name" value="Dihydroxyacetone kinase, domain 1"/>
    <property type="match status" value="2"/>
</dbReference>
<evidence type="ECO:0000256" key="2">
    <source>
        <dbReference type="ARBA" id="ARBA00048898"/>
    </source>
</evidence>
<dbReference type="GO" id="GO:0050354">
    <property type="term" value="F:triokinase activity"/>
    <property type="evidence" value="ECO:0007669"/>
    <property type="project" value="UniProtKB-EC"/>
</dbReference>
<name>A0A0D8XCC8_DICVI</name>